<keyword evidence="3" id="KW-1185">Reference proteome</keyword>
<protein>
    <recommendedName>
        <fullName evidence="4">DUF2752 domain-containing protein</fullName>
    </recommendedName>
</protein>
<proteinExistence type="predicted"/>
<dbReference type="EMBL" id="BAAAUX010000003">
    <property type="protein sequence ID" value="GAA2776729.1"/>
    <property type="molecule type" value="Genomic_DNA"/>
</dbReference>
<reference evidence="2 3" key="1">
    <citation type="journal article" date="2019" name="Int. J. Syst. Evol. Microbiol.">
        <title>The Global Catalogue of Microorganisms (GCM) 10K type strain sequencing project: providing services to taxonomists for standard genome sequencing and annotation.</title>
        <authorList>
            <consortium name="The Broad Institute Genomics Platform"/>
            <consortium name="The Broad Institute Genome Sequencing Center for Infectious Disease"/>
            <person name="Wu L."/>
            <person name="Ma J."/>
        </authorList>
    </citation>
    <scope>NUCLEOTIDE SEQUENCE [LARGE SCALE GENOMIC DNA]</scope>
    <source>
        <strain evidence="2 3">JCM 9383</strain>
    </source>
</reference>
<name>A0ABN3V3E1_9PSEU</name>
<dbReference type="InterPro" id="IPR021215">
    <property type="entry name" value="DUF2752"/>
</dbReference>
<organism evidence="2 3">
    <name type="scientific">Saccharopolyspora taberi</name>
    <dbReference type="NCBI Taxonomy" id="60895"/>
    <lineage>
        <taxon>Bacteria</taxon>
        <taxon>Bacillati</taxon>
        <taxon>Actinomycetota</taxon>
        <taxon>Actinomycetes</taxon>
        <taxon>Pseudonocardiales</taxon>
        <taxon>Pseudonocardiaceae</taxon>
        <taxon>Saccharopolyspora</taxon>
    </lineage>
</organism>
<sequence length="115" mass="11810">MGAGALGLLLATGVLAVPCPFKLLTGLDCPFCGGSRMLGALLAGDLGRALDLNAFALLVVLPLAASMLIAGVLRDFLAVRIPGPGRTAGMTLLVLLAAWSVLRNLPFEPFLVLRA</sequence>
<evidence type="ECO:0000256" key="1">
    <source>
        <dbReference type="SAM" id="Phobius"/>
    </source>
</evidence>
<keyword evidence="1" id="KW-0812">Transmembrane</keyword>
<accession>A0ABN3V3E1</accession>
<evidence type="ECO:0000313" key="3">
    <source>
        <dbReference type="Proteomes" id="UP001500979"/>
    </source>
</evidence>
<evidence type="ECO:0008006" key="4">
    <source>
        <dbReference type="Google" id="ProtNLM"/>
    </source>
</evidence>
<dbReference type="Proteomes" id="UP001500979">
    <property type="component" value="Unassembled WGS sequence"/>
</dbReference>
<feature type="transmembrane region" description="Helical" evidence="1">
    <location>
        <begin position="85"/>
        <end position="102"/>
    </location>
</feature>
<comment type="caution">
    <text evidence="2">The sequence shown here is derived from an EMBL/GenBank/DDBJ whole genome shotgun (WGS) entry which is preliminary data.</text>
</comment>
<feature type="transmembrane region" description="Helical" evidence="1">
    <location>
        <begin position="54"/>
        <end position="73"/>
    </location>
</feature>
<keyword evidence="1" id="KW-0472">Membrane</keyword>
<evidence type="ECO:0000313" key="2">
    <source>
        <dbReference type="EMBL" id="GAA2776729.1"/>
    </source>
</evidence>
<gene>
    <name evidence="2" type="ORF">GCM10010470_06810</name>
</gene>
<keyword evidence="1" id="KW-1133">Transmembrane helix</keyword>
<dbReference type="Pfam" id="PF10825">
    <property type="entry name" value="DUF2752"/>
    <property type="match status" value="1"/>
</dbReference>